<dbReference type="CDD" id="cd19499">
    <property type="entry name" value="RecA-like_ClpB_Hsp104-like"/>
    <property type="match status" value="1"/>
</dbReference>
<dbReference type="PANTHER" id="PTHR11638">
    <property type="entry name" value="ATP-DEPENDENT CLP PROTEASE"/>
    <property type="match status" value="1"/>
</dbReference>
<dbReference type="InterPro" id="IPR017730">
    <property type="entry name" value="Chaperonin_ClpB"/>
</dbReference>
<evidence type="ECO:0000256" key="10">
    <source>
        <dbReference type="ARBA" id="ARBA00026057"/>
    </source>
</evidence>
<dbReference type="EMBL" id="JBHRUV010000017">
    <property type="protein sequence ID" value="MFC3265541.1"/>
    <property type="molecule type" value="Genomic_DNA"/>
</dbReference>
<proteinExistence type="inferred from homology"/>
<dbReference type="Gene3D" id="1.10.1780.10">
    <property type="entry name" value="Clp, N-terminal domain"/>
    <property type="match status" value="1"/>
</dbReference>
<keyword evidence="6 12" id="KW-0067">ATP-binding</keyword>
<name>A0ABV7LCF2_9HYPH</name>
<dbReference type="NCBIfam" id="TIGR03346">
    <property type="entry name" value="chaperone_ClpB"/>
    <property type="match status" value="1"/>
</dbReference>
<evidence type="ECO:0000256" key="12">
    <source>
        <dbReference type="RuleBase" id="RU004432"/>
    </source>
</evidence>
<dbReference type="InterPro" id="IPR019489">
    <property type="entry name" value="Clp_ATPase_C"/>
</dbReference>
<dbReference type="Pfam" id="PF00004">
    <property type="entry name" value="AAA"/>
    <property type="match status" value="1"/>
</dbReference>
<dbReference type="InterPro" id="IPR003959">
    <property type="entry name" value="ATPase_AAA_core"/>
</dbReference>
<dbReference type="PROSITE" id="PS00871">
    <property type="entry name" value="CLPAB_2"/>
    <property type="match status" value="1"/>
</dbReference>
<dbReference type="SUPFAM" id="SSF52540">
    <property type="entry name" value="P-loop containing nucleoside triphosphate hydrolases"/>
    <property type="match status" value="2"/>
</dbReference>
<dbReference type="SMART" id="SM01086">
    <property type="entry name" value="ClpB_D2-small"/>
    <property type="match status" value="1"/>
</dbReference>
<evidence type="ECO:0000256" key="3">
    <source>
        <dbReference type="ARBA" id="ARBA00017574"/>
    </source>
</evidence>
<evidence type="ECO:0000313" key="16">
    <source>
        <dbReference type="Proteomes" id="UP001595536"/>
    </source>
</evidence>
<dbReference type="InterPro" id="IPR003593">
    <property type="entry name" value="AAA+_ATPase"/>
</dbReference>
<keyword evidence="5 12" id="KW-0547">Nucleotide-binding</keyword>
<dbReference type="PROSITE" id="PS00870">
    <property type="entry name" value="CLPAB_1"/>
    <property type="match status" value="1"/>
</dbReference>
<evidence type="ECO:0000313" key="15">
    <source>
        <dbReference type="EMBL" id="MFC3265541.1"/>
    </source>
</evidence>
<dbReference type="PROSITE" id="PS51903">
    <property type="entry name" value="CLP_R"/>
    <property type="match status" value="1"/>
</dbReference>
<dbReference type="Pfam" id="PF07724">
    <property type="entry name" value="AAA_2"/>
    <property type="match status" value="1"/>
</dbReference>
<dbReference type="CDD" id="cd00009">
    <property type="entry name" value="AAA"/>
    <property type="match status" value="1"/>
</dbReference>
<sequence>MNIDKYTDRSKGFLQSAQSLALRENHQQFMPEHLLKVLLDDPEGLASGLIGRAGGDSRVALQKTEQALAKLPKVQGGGGQVYLSPALARVFETAEKAAEKAGDSFVTVERLLLALAVEKESEAGRALAAAGVTAQNLNAAIESLRKGRTADSASAEQAYDALKKYARNLTQAAREGKIDPVIGRDEEIRRAIQVLSRRTKNNPVLIGEPGVGKTAIVEGLARRIVDGDVPESLRDKQLLALDMGALIAGAKYRGEFEERLKSVLQEVQAAEGDIILFIDEMHTLVGAGKTDGAMDASNLLKPALARGELHCVGATTLDEYRKHVEKDPALARRFQPVFVSEPTVEDTISILRGLKERYEQHHGVRIQDAALVAAATLSNRYITDRFLPDKAIDLIDEAAARLRMQVDSKPEELDSVDREIVRLKIEAEALKKESDAGSKDRLARLEKELAGLEEKSAALTSKWEAEKAKLGKAADLKRRLDEARNELAIAQRRGEYQRAGELTYGVIPALEKELAETEASGKDMVQEAVTPDNVAQVVSRWTGVPMERMLEGERDKLLRMEHELARRVVGQHEAVVAVSTAVRRARAGLQDPNRPIGSFMFLGPTGVGKTELTKALAAFLFDDENAMVRLDMSEYMEKHSVSRLIGAPPGYVGYEEGGALTEAVRRRPYQVVLFDEIEKAHPDVFNVLLQVLDDGRLTDGQGRTVDFRNTLIIMTSNLGAEYLVNQKEGEDTEAVRDEVMSVVRSHFRPEFLNRVDEIILFHRLQRDQMGQIVDIQLRRLARLLEDRKITLDVSEEAREWLAARGYDPAYGARPLKRVIQKNVQDPLAGLILAGKVRDGDTVPVTVGPLGLMVGDVPVEAGVARPADAPLN</sequence>
<dbReference type="InterPro" id="IPR004176">
    <property type="entry name" value="Clp_R_N"/>
</dbReference>
<gene>
    <name evidence="13 15" type="primary">clpB</name>
    <name evidence="15" type="ORF">ACFOEX_04060</name>
</gene>
<dbReference type="Gene3D" id="1.10.8.60">
    <property type="match status" value="1"/>
</dbReference>
<evidence type="ECO:0000256" key="13">
    <source>
        <dbReference type="RuleBase" id="RU362034"/>
    </source>
</evidence>
<dbReference type="PANTHER" id="PTHR11638:SF18">
    <property type="entry name" value="HEAT SHOCK PROTEIN 104"/>
    <property type="match status" value="1"/>
</dbReference>
<dbReference type="Pfam" id="PF17871">
    <property type="entry name" value="AAA_lid_9"/>
    <property type="match status" value="1"/>
</dbReference>
<evidence type="ECO:0000256" key="4">
    <source>
        <dbReference type="ARBA" id="ARBA00022737"/>
    </source>
</evidence>
<dbReference type="RefSeq" id="WP_376831612.1">
    <property type="nucleotide sequence ID" value="NZ_JBHLWR010000006.1"/>
</dbReference>
<dbReference type="PRINTS" id="PR00300">
    <property type="entry name" value="CLPPROTEASEA"/>
</dbReference>
<keyword evidence="7 13" id="KW-0175">Coiled coil</keyword>
<comment type="subunit">
    <text evidence="10">Homohexamer. The oligomerization is ATP-dependent.</text>
</comment>
<evidence type="ECO:0000256" key="5">
    <source>
        <dbReference type="ARBA" id="ARBA00022741"/>
    </source>
</evidence>
<dbReference type="InterPro" id="IPR018368">
    <property type="entry name" value="ClpA/B_CS1"/>
</dbReference>
<evidence type="ECO:0000259" key="14">
    <source>
        <dbReference type="PROSITE" id="PS51903"/>
    </source>
</evidence>
<keyword evidence="13" id="KW-0963">Cytoplasm</keyword>
<dbReference type="Pfam" id="PF02861">
    <property type="entry name" value="Clp_N"/>
    <property type="match status" value="1"/>
</dbReference>
<evidence type="ECO:0000256" key="6">
    <source>
        <dbReference type="ARBA" id="ARBA00022840"/>
    </source>
</evidence>
<keyword evidence="13" id="KW-0346">Stress response</keyword>
<dbReference type="InterPro" id="IPR041546">
    <property type="entry name" value="ClpA/ClpB_AAA_lid"/>
</dbReference>
<dbReference type="SUPFAM" id="SSF81923">
    <property type="entry name" value="Double Clp-N motif"/>
    <property type="match status" value="1"/>
</dbReference>
<organism evidence="15 16">
    <name type="scientific">Camelimonas abortus</name>
    <dbReference type="NCBI Taxonomy" id="1017184"/>
    <lineage>
        <taxon>Bacteria</taxon>
        <taxon>Pseudomonadati</taxon>
        <taxon>Pseudomonadota</taxon>
        <taxon>Alphaproteobacteria</taxon>
        <taxon>Hyphomicrobiales</taxon>
        <taxon>Chelatococcaceae</taxon>
        <taxon>Camelimonas</taxon>
    </lineage>
</organism>
<feature type="domain" description="Clp R" evidence="14">
    <location>
        <begin position="3"/>
        <end position="147"/>
    </location>
</feature>
<evidence type="ECO:0000256" key="2">
    <source>
        <dbReference type="ARBA" id="ARBA00008675"/>
    </source>
</evidence>
<evidence type="ECO:0000256" key="7">
    <source>
        <dbReference type="ARBA" id="ARBA00023054"/>
    </source>
</evidence>
<dbReference type="InterPro" id="IPR050130">
    <property type="entry name" value="ClpA_ClpB"/>
</dbReference>
<dbReference type="InterPro" id="IPR001270">
    <property type="entry name" value="ClpA/B"/>
</dbReference>
<evidence type="ECO:0000256" key="1">
    <source>
        <dbReference type="ARBA" id="ARBA00004496"/>
    </source>
</evidence>
<keyword evidence="8 12" id="KW-0143">Chaperone</keyword>
<feature type="coiled-coil region" evidence="13">
    <location>
        <begin position="413"/>
        <end position="493"/>
    </location>
</feature>
<comment type="subcellular location">
    <subcellularLocation>
        <location evidence="1 13">Cytoplasm</location>
    </subcellularLocation>
</comment>
<evidence type="ECO:0000256" key="8">
    <source>
        <dbReference type="ARBA" id="ARBA00023186"/>
    </source>
</evidence>
<keyword evidence="4 11" id="KW-0677">Repeat</keyword>
<comment type="similarity">
    <text evidence="2 12">Belongs to the ClpA/ClpB family.</text>
</comment>
<evidence type="ECO:0000256" key="11">
    <source>
        <dbReference type="PROSITE-ProRule" id="PRU01251"/>
    </source>
</evidence>
<reference evidence="16" key="1">
    <citation type="journal article" date="2019" name="Int. J. Syst. Evol. Microbiol.">
        <title>The Global Catalogue of Microorganisms (GCM) 10K type strain sequencing project: providing services to taxonomists for standard genome sequencing and annotation.</title>
        <authorList>
            <consortium name="The Broad Institute Genomics Platform"/>
            <consortium name="The Broad Institute Genome Sequencing Center for Infectious Disease"/>
            <person name="Wu L."/>
            <person name="Ma J."/>
        </authorList>
    </citation>
    <scope>NUCLEOTIDE SEQUENCE [LARGE SCALE GENOMIC DNA]</scope>
    <source>
        <strain evidence="16">CCM 7941</strain>
    </source>
</reference>
<keyword evidence="16" id="KW-1185">Reference proteome</keyword>
<dbReference type="SMART" id="SM00382">
    <property type="entry name" value="AAA"/>
    <property type="match status" value="2"/>
</dbReference>
<comment type="subunit">
    <text evidence="13">Homohexamer; The oligomerization is ATP-dependent.</text>
</comment>
<dbReference type="InterPro" id="IPR036628">
    <property type="entry name" value="Clp_N_dom_sf"/>
</dbReference>
<dbReference type="Proteomes" id="UP001595536">
    <property type="component" value="Unassembled WGS sequence"/>
</dbReference>
<accession>A0ABV7LCF2</accession>
<dbReference type="Gene3D" id="3.40.50.300">
    <property type="entry name" value="P-loop containing nucleotide triphosphate hydrolases"/>
    <property type="match status" value="3"/>
</dbReference>
<dbReference type="InterPro" id="IPR028299">
    <property type="entry name" value="ClpA/B_CS2"/>
</dbReference>
<protein>
    <recommendedName>
        <fullName evidence="3 13">Chaperone protein ClpB</fullName>
    </recommendedName>
</protein>
<comment type="function">
    <text evidence="9">Part of a stress-induced multi-chaperone system, it is involved in the recovery of the cell from heat-induced damage, in cooperation with DnaK, DnaJ and GrpE. Acts before DnaK, in the processing of protein aggregates. Protein binding stimulates the ATPase activity; ATP hydrolysis unfolds the denatured protein aggregates, which probably helps expose new hydrophobic binding sites on the surface of ClpB-bound aggregates, contributing to the solubilization and refolding of denatured protein aggregates by DnaK.</text>
</comment>
<dbReference type="InterPro" id="IPR027417">
    <property type="entry name" value="P-loop_NTPase"/>
</dbReference>
<dbReference type="Pfam" id="PF10431">
    <property type="entry name" value="ClpB_D2-small"/>
    <property type="match status" value="1"/>
</dbReference>
<comment type="caution">
    <text evidence="15">The sequence shown here is derived from an EMBL/GenBank/DDBJ whole genome shotgun (WGS) entry which is preliminary data.</text>
</comment>
<evidence type="ECO:0000256" key="9">
    <source>
        <dbReference type="ARBA" id="ARBA00025613"/>
    </source>
</evidence>